<dbReference type="GO" id="GO:0005524">
    <property type="term" value="F:ATP binding"/>
    <property type="evidence" value="ECO:0007669"/>
    <property type="project" value="UniProtKB-KW"/>
</dbReference>
<dbReference type="GO" id="GO:0005737">
    <property type="term" value="C:cytoplasm"/>
    <property type="evidence" value="ECO:0007669"/>
    <property type="project" value="TreeGrafter"/>
</dbReference>
<dbReference type="NCBIfam" id="TIGR00653">
    <property type="entry name" value="GlnA"/>
    <property type="match status" value="1"/>
</dbReference>
<keyword evidence="9" id="KW-0460">Magnesium</keyword>
<organism evidence="15 16">
    <name type="scientific">Legionella quinlivanii</name>
    <dbReference type="NCBI Taxonomy" id="45073"/>
    <lineage>
        <taxon>Bacteria</taxon>
        <taxon>Pseudomonadati</taxon>
        <taxon>Pseudomonadota</taxon>
        <taxon>Gammaproteobacteria</taxon>
        <taxon>Legionellales</taxon>
        <taxon>Legionellaceae</taxon>
        <taxon>Legionella</taxon>
    </lineage>
</organism>
<evidence type="ECO:0000256" key="8">
    <source>
        <dbReference type="PIRSR" id="PIRSR604809-2"/>
    </source>
</evidence>
<evidence type="ECO:0000256" key="12">
    <source>
        <dbReference type="RuleBase" id="RU000384"/>
    </source>
</evidence>
<dbReference type="InterPro" id="IPR008146">
    <property type="entry name" value="Gln_synth_cat_dom"/>
</dbReference>
<evidence type="ECO:0000256" key="11">
    <source>
        <dbReference type="PROSITE-ProRule" id="PRU01330"/>
    </source>
</evidence>
<dbReference type="InterPro" id="IPR036651">
    <property type="entry name" value="Gln_synt_N_sf"/>
</dbReference>
<dbReference type="InterPro" id="IPR004809">
    <property type="entry name" value="Gln_synth_I"/>
</dbReference>
<evidence type="ECO:0000256" key="6">
    <source>
        <dbReference type="ARBA" id="ARBA00049436"/>
    </source>
</evidence>
<sequence length="469" mass="52339">MSKKAVFDAIKEHEAKFVDLRFTDTIGKEQHISIPVSSIDDDFLENGKMIDGSSIKGWQKIHQSDLALVPDCSNILLDPFYQDNTLIIRCNVVDPLTMMGYDRDPRSLATRAELYLKSTGIADTAYFGPEPEFFLFDDVRWKTSINGAFYSIDSDEAHWNSDKVFEGGNIGHRPSVKGGYFPVPPVDSSQDIRSAICLTLESLGIPVEAHHHEVATGNQCEVATRYDTLVHKADQMQTLKYVIQNVAHNYGKTATFMPKPLVGDNGNGMHCHQSLAKDGVNLFTGDKYAGLSETALYYIGGIIKHARALNAFTNPATNSYKRLVPGFEAPVLLAYSARNRSAAIRIPHVSNPKGRRIEVRFPDPTANPYLAFSAMMMAGLDGIQNKIHPGQPMDKDLYDLPPEELVDVPTVCASLEDAIRHLRSDQEFLLQGDVFSKDFIESYIALREAEIAQVRSLVHPFEFELYYSL</sequence>
<reference evidence="15 16" key="1">
    <citation type="submission" date="2015-11" db="EMBL/GenBank/DDBJ databases">
        <title>Genomic analysis of 38 Legionella species identifies large and diverse effector repertoires.</title>
        <authorList>
            <person name="Burstein D."/>
            <person name="Amaro F."/>
            <person name="Zusman T."/>
            <person name="Lifshitz Z."/>
            <person name="Cohen O."/>
            <person name="Gilbert J.A."/>
            <person name="Pupko T."/>
            <person name="Shuman H.A."/>
            <person name="Segal G."/>
        </authorList>
    </citation>
    <scope>NUCLEOTIDE SEQUENCE [LARGE SCALE GENOMIC DNA]</scope>
    <source>
        <strain evidence="15 16">CDC#1442-AUS-E</strain>
    </source>
</reference>
<feature type="binding site" evidence="8">
    <location>
        <position position="340"/>
    </location>
    <ligand>
        <name>ATP</name>
        <dbReference type="ChEBI" id="CHEBI:30616"/>
    </ligand>
</feature>
<comment type="catalytic activity">
    <reaction evidence="6">
        <text>L-glutamate + NH4(+) + ATP = L-glutamine + ADP + phosphate + H(+)</text>
        <dbReference type="Rhea" id="RHEA:16169"/>
        <dbReference type="ChEBI" id="CHEBI:15378"/>
        <dbReference type="ChEBI" id="CHEBI:28938"/>
        <dbReference type="ChEBI" id="CHEBI:29985"/>
        <dbReference type="ChEBI" id="CHEBI:30616"/>
        <dbReference type="ChEBI" id="CHEBI:43474"/>
        <dbReference type="ChEBI" id="CHEBI:58359"/>
        <dbReference type="ChEBI" id="CHEBI:456216"/>
        <dbReference type="EC" id="6.3.1.2"/>
    </reaction>
</comment>
<dbReference type="OrthoDB" id="9807095at2"/>
<dbReference type="Proteomes" id="UP000054618">
    <property type="component" value="Unassembled WGS sequence"/>
</dbReference>
<dbReference type="SUPFAM" id="SSF55931">
    <property type="entry name" value="Glutamine synthetase/guanido kinase"/>
    <property type="match status" value="1"/>
</dbReference>
<feature type="binding site" evidence="9">
    <location>
        <position position="221"/>
    </location>
    <ligand>
        <name>Mg(2+)</name>
        <dbReference type="ChEBI" id="CHEBI:18420"/>
        <label>1</label>
    </ligand>
</feature>
<evidence type="ECO:0000256" key="2">
    <source>
        <dbReference type="ARBA" id="ARBA00012937"/>
    </source>
</evidence>
<dbReference type="Pfam" id="PF03951">
    <property type="entry name" value="Gln-synt_N"/>
    <property type="match status" value="1"/>
</dbReference>
<feature type="domain" description="GS catalytic" evidence="14">
    <location>
        <begin position="105"/>
        <end position="469"/>
    </location>
</feature>
<proteinExistence type="inferred from homology"/>
<evidence type="ECO:0000256" key="3">
    <source>
        <dbReference type="ARBA" id="ARBA00021364"/>
    </source>
</evidence>
<feature type="modified residue" description="O-AMP-tyrosine" evidence="10">
    <location>
        <position position="398"/>
    </location>
</feature>
<feature type="binding site" evidence="9">
    <location>
        <position position="358"/>
    </location>
    <ligand>
        <name>Mg(2+)</name>
        <dbReference type="ChEBI" id="CHEBI:18420"/>
        <label>1</label>
    </ligand>
</feature>
<evidence type="ECO:0000313" key="15">
    <source>
        <dbReference type="EMBL" id="KTD51563.1"/>
    </source>
</evidence>
<evidence type="ECO:0000259" key="13">
    <source>
        <dbReference type="PROSITE" id="PS51986"/>
    </source>
</evidence>
<dbReference type="InterPro" id="IPR001637">
    <property type="entry name" value="Gln_synth_I_adenylation_site"/>
</dbReference>
<dbReference type="SMART" id="SM01230">
    <property type="entry name" value="Gln-synt_C"/>
    <property type="match status" value="1"/>
</dbReference>
<dbReference type="SUPFAM" id="SSF54368">
    <property type="entry name" value="Glutamine synthetase, N-terminal domain"/>
    <property type="match status" value="1"/>
</dbReference>
<feature type="binding site" evidence="9">
    <location>
        <position position="132"/>
    </location>
    <ligand>
        <name>Mg(2+)</name>
        <dbReference type="ChEBI" id="CHEBI:18420"/>
        <label>1</label>
    </ligand>
</feature>
<feature type="binding site" evidence="9">
    <location>
        <position position="270"/>
    </location>
    <ligand>
        <name>Mg(2+)</name>
        <dbReference type="ChEBI" id="CHEBI:18420"/>
        <label>1</label>
    </ligand>
</feature>
<dbReference type="PATRIC" id="fig|45073.5.peg.434"/>
<evidence type="ECO:0000256" key="5">
    <source>
        <dbReference type="ARBA" id="ARBA00033230"/>
    </source>
</evidence>
<feature type="domain" description="GS beta-grasp" evidence="13">
    <location>
        <begin position="13"/>
        <end position="97"/>
    </location>
</feature>
<dbReference type="InterPro" id="IPR014746">
    <property type="entry name" value="Gln_synth/guanido_kin_cat_dom"/>
</dbReference>
<dbReference type="GO" id="GO:0006542">
    <property type="term" value="P:glutamine biosynthetic process"/>
    <property type="evidence" value="ECO:0007669"/>
    <property type="project" value="InterPro"/>
</dbReference>
<dbReference type="EC" id="6.3.1.2" evidence="2"/>
<comment type="similarity">
    <text evidence="1 11 12">Belongs to the glutamine synthetase family.</text>
</comment>
<feature type="binding site" evidence="7">
    <location>
        <position position="360"/>
    </location>
    <ligand>
        <name>L-glutamate</name>
        <dbReference type="ChEBI" id="CHEBI:29985"/>
    </ligand>
</feature>
<feature type="binding site" evidence="7">
    <location>
        <position position="340"/>
    </location>
    <ligand>
        <name>L-glutamate</name>
        <dbReference type="ChEBI" id="CHEBI:29985"/>
    </ligand>
</feature>
<feature type="binding site" evidence="8">
    <location>
        <begin position="272"/>
        <end position="274"/>
    </location>
    <ligand>
        <name>ATP</name>
        <dbReference type="ChEBI" id="CHEBI:30616"/>
    </ligand>
</feature>
<dbReference type="PROSITE" id="PS00181">
    <property type="entry name" value="GLNA_ATP"/>
    <property type="match status" value="1"/>
</dbReference>
<evidence type="ECO:0000256" key="1">
    <source>
        <dbReference type="ARBA" id="ARBA00009897"/>
    </source>
</evidence>
<dbReference type="PANTHER" id="PTHR43407">
    <property type="entry name" value="GLUTAMINE SYNTHETASE"/>
    <property type="match status" value="1"/>
</dbReference>
<evidence type="ECO:0000313" key="16">
    <source>
        <dbReference type="Proteomes" id="UP000054618"/>
    </source>
</evidence>
<keyword evidence="16" id="KW-1185">Reference proteome</keyword>
<evidence type="ECO:0000256" key="9">
    <source>
        <dbReference type="PIRSR" id="PIRSR604809-3"/>
    </source>
</evidence>
<evidence type="ECO:0000256" key="4">
    <source>
        <dbReference type="ARBA" id="ARBA00030668"/>
    </source>
</evidence>
<name>A0A0W0Y3K1_9GAMM</name>
<dbReference type="STRING" id="45073.Lqui_0407"/>
<keyword evidence="9" id="KW-0479">Metal-binding</keyword>
<dbReference type="PROSITE" id="PS51987">
    <property type="entry name" value="GS_CATALYTIC"/>
    <property type="match status" value="1"/>
</dbReference>
<dbReference type="FunFam" id="3.30.590.10:FF:000001">
    <property type="entry name" value="Glutamine synthetase"/>
    <property type="match status" value="1"/>
</dbReference>
<dbReference type="PROSITE" id="PS00182">
    <property type="entry name" value="GLNA_ADENYLATION"/>
    <property type="match status" value="1"/>
</dbReference>
<dbReference type="InterPro" id="IPR027303">
    <property type="entry name" value="Gln_synth_gly_rich_site"/>
</dbReference>
<dbReference type="GO" id="GO:0004356">
    <property type="term" value="F:glutamine synthetase activity"/>
    <property type="evidence" value="ECO:0007669"/>
    <property type="project" value="UniProtKB-EC"/>
</dbReference>
<evidence type="ECO:0000256" key="7">
    <source>
        <dbReference type="PIRSR" id="PIRSR604809-1"/>
    </source>
</evidence>
<evidence type="ECO:0000256" key="10">
    <source>
        <dbReference type="PIRSR" id="PIRSR604809-50"/>
    </source>
</evidence>
<accession>A0A0W0Y3K1</accession>
<feature type="binding site" evidence="9">
    <location>
        <position position="213"/>
    </location>
    <ligand>
        <name>Mg(2+)</name>
        <dbReference type="ChEBI" id="CHEBI:18420"/>
        <label>1</label>
    </ligand>
</feature>
<dbReference type="GO" id="GO:0019740">
    <property type="term" value="P:nitrogen utilization"/>
    <property type="evidence" value="ECO:0007669"/>
    <property type="project" value="TreeGrafter"/>
</dbReference>
<dbReference type="InterPro" id="IPR008147">
    <property type="entry name" value="Gln_synt_N"/>
</dbReference>
<feature type="binding site" evidence="8">
    <location>
        <position position="353"/>
    </location>
    <ligand>
        <name>ATP</name>
        <dbReference type="ChEBI" id="CHEBI:30616"/>
    </ligand>
</feature>
<keyword evidence="8" id="KW-0547">Nucleotide-binding</keyword>
<dbReference type="PANTHER" id="PTHR43407:SF2">
    <property type="entry name" value="GLUTAMINE SYNTHETASE"/>
    <property type="match status" value="1"/>
</dbReference>
<comment type="caution">
    <text evidence="15">The sequence shown here is derived from an EMBL/GenBank/DDBJ whole genome shotgun (WGS) entry which is preliminary data.</text>
</comment>
<comment type="cofactor">
    <cofactor evidence="9">
        <name>Mg(2+)</name>
        <dbReference type="ChEBI" id="CHEBI:18420"/>
    </cofactor>
    <text evidence="9">Binds 2 Mg(2+) ions per subunit.</text>
</comment>
<gene>
    <name evidence="15" type="primary">glnA</name>
    <name evidence="15" type="ORF">Lqui_0407</name>
</gene>
<dbReference type="GO" id="GO:0016020">
    <property type="term" value="C:membrane"/>
    <property type="evidence" value="ECO:0007669"/>
    <property type="project" value="TreeGrafter"/>
</dbReference>
<keyword evidence="10" id="KW-0597">Phosphoprotein</keyword>
<feature type="binding site" evidence="7">
    <location>
        <position position="322"/>
    </location>
    <ligand>
        <name>L-glutamate</name>
        <dbReference type="ChEBI" id="CHEBI:29985"/>
    </ligand>
</feature>
<feature type="binding site" evidence="7">
    <location>
        <begin position="265"/>
        <end position="266"/>
    </location>
    <ligand>
        <name>L-glutamate</name>
        <dbReference type="ChEBI" id="CHEBI:29985"/>
    </ligand>
</feature>
<dbReference type="GO" id="GO:0046872">
    <property type="term" value="F:metal ion binding"/>
    <property type="evidence" value="ECO:0007669"/>
    <property type="project" value="UniProtKB-KW"/>
</dbReference>
<dbReference type="Gene3D" id="3.30.590.10">
    <property type="entry name" value="Glutamine synthetase/guanido kinase, catalytic domain"/>
    <property type="match status" value="1"/>
</dbReference>
<dbReference type="Pfam" id="PF00120">
    <property type="entry name" value="Gln-synt_C"/>
    <property type="match status" value="1"/>
</dbReference>
<feature type="binding site" evidence="9">
    <location>
        <position position="130"/>
    </location>
    <ligand>
        <name>Mg(2+)</name>
        <dbReference type="ChEBI" id="CHEBI:18420"/>
        <label>1</label>
    </ligand>
</feature>
<feature type="binding site" evidence="7">
    <location>
        <position position="328"/>
    </location>
    <ligand>
        <name>L-glutamate</name>
        <dbReference type="ChEBI" id="CHEBI:29985"/>
    </ligand>
</feature>
<feature type="binding site" evidence="8">
    <location>
        <position position="208"/>
    </location>
    <ligand>
        <name>ATP</name>
        <dbReference type="ChEBI" id="CHEBI:30616"/>
    </ligand>
</feature>
<keyword evidence="8" id="KW-0067">ATP-binding</keyword>
<dbReference type="AlphaFoldDB" id="A0A0W0Y3K1"/>
<dbReference type="EMBL" id="LNYS01000006">
    <property type="protein sequence ID" value="KTD51563.1"/>
    <property type="molecule type" value="Genomic_DNA"/>
</dbReference>
<evidence type="ECO:0000259" key="14">
    <source>
        <dbReference type="PROSITE" id="PS51987"/>
    </source>
</evidence>
<dbReference type="RefSeq" id="WP_058506532.1">
    <property type="nucleotide sequence ID" value="NZ_CAAAIK010000002.1"/>
</dbReference>
<protein>
    <recommendedName>
        <fullName evidence="3">Glutamine synthetase</fullName>
        <ecNumber evidence="2">6.3.1.2</ecNumber>
    </recommendedName>
    <alternativeName>
        <fullName evidence="4">Glutamate--ammonia ligase</fullName>
    </alternativeName>
    <alternativeName>
        <fullName evidence="5">Glutamine synthetase I beta</fullName>
    </alternativeName>
</protein>
<dbReference type="PROSITE" id="PS51986">
    <property type="entry name" value="GS_BETA_GRASP"/>
    <property type="match status" value="1"/>
</dbReference>
<dbReference type="Gene3D" id="3.10.20.70">
    <property type="entry name" value="Glutamine synthetase, N-terminal domain"/>
    <property type="match status" value="1"/>
</dbReference>